<name>A0A919JG69_9ACTN</name>
<evidence type="ECO:0000259" key="1">
    <source>
        <dbReference type="Pfam" id="PF17032"/>
    </source>
</evidence>
<evidence type="ECO:0000313" key="2">
    <source>
        <dbReference type="EMBL" id="GIE48932.1"/>
    </source>
</evidence>
<evidence type="ECO:0000313" key="3">
    <source>
        <dbReference type="Proteomes" id="UP000647172"/>
    </source>
</evidence>
<dbReference type="Proteomes" id="UP000647172">
    <property type="component" value="Unassembled WGS sequence"/>
</dbReference>
<accession>A0A919JG69</accession>
<gene>
    <name evidence="2" type="ORF">Ani05nite_24660</name>
</gene>
<organism evidence="2 3">
    <name type="scientific">Actinoplanes nipponensis</name>
    <dbReference type="NCBI Taxonomy" id="135950"/>
    <lineage>
        <taxon>Bacteria</taxon>
        <taxon>Bacillati</taxon>
        <taxon>Actinomycetota</taxon>
        <taxon>Actinomycetes</taxon>
        <taxon>Micromonosporales</taxon>
        <taxon>Micromonosporaceae</taxon>
        <taxon>Actinoplanes</taxon>
    </lineage>
</organism>
<feature type="domain" description="Zinc-ribbon 15" evidence="1">
    <location>
        <begin position="23"/>
        <end position="64"/>
    </location>
</feature>
<dbReference type="RefSeq" id="WP_203768024.1">
    <property type="nucleotide sequence ID" value="NZ_BAAAYJ010000067.1"/>
</dbReference>
<dbReference type="AlphaFoldDB" id="A0A919JG69"/>
<keyword evidence="3" id="KW-1185">Reference proteome</keyword>
<proteinExistence type="predicted"/>
<sequence>MFLIFGLKSSERRLAAPTLLHAYCGATVAQVLIRVTTKFSLFFIPLFPVRPARYYLQCTNCGVTQQVDSREADRLAV</sequence>
<dbReference type="Pfam" id="PF17032">
    <property type="entry name" value="Zn_ribbon_15"/>
    <property type="match status" value="1"/>
</dbReference>
<reference evidence="2" key="1">
    <citation type="submission" date="2021-01" db="EMBL/GenBank/DDBJ databases">
        <title>Whole genome shotgun sequence of Actinoplanes nipponensis NBRC 14063.</title>
        <authorList>
            <person name="Komaki H."/>
            <person name="Tamura T."/>
        </authorList>
    </citation>
    <scope>NUCLEOTIDE SEQUENCE</scope>
    <source>
        <strain evidence="2">NBRC 14063</strain>
    </source>
</reference>
<dbReference type="EMBL" id="BOMQ01000028">
    <property type="protein sequence ID" value="GIE48932.1"/>
    <property type="molecule type" value="Genomic_DNA"/>
</dbReference>
<protein>
    <recommendedName>
        <fullName evidence="1">Zinc-ribbon 15 domain-containing protein</fullName>
    </recommendedName>
</protein>
<dbReference type="InterPro" id="IPR031493">
    <property type="entry name" value="Zinc_ribbon_15"/>
</dbReference>
<comment type="caution">
    <text evidence="2">The sequence shown here is derived from an EMBL/GenBank/DDBJ whole genome shotgun (WGS) entry which is preliminary data.</text>
</comment>